<sequence>MTGCPTQTMELSHSTNTVAKESSPKISNDENFQFFNITEHKTIKSEDLQDRIANEKIVEKTEEKTTHFGNIETYMSETQTTIEAELLFIQKLLKLEIEHSKQLLRILKATAEDKFVQPNSGAMLLIGKAGVSEQETRLKNLERLTKAAGTVKKSFASQQNDFFAAMAKIRELQTQIESRKEKINRQALKLTNKFFEASRREKIRRRREAIGLELEIDYLNDFEDRCFELKSEVAEKLPRMESVYKDFLNRLKRFVTESLNSHAKIVLKGDVINKRRCKRVEILKVSHSQLFGKDGVPIR</sequence>
<feature type="region of interest" description="Disordered" evidence="1">
    <location>
        <begin position="1"/>
        <end position="24"/>
    </location>
</feature>
<evidence type="ECO:0000256" key="1">
    <source>
        <dbReference type="SAM" id="MobiDB-lite"/>
    </source>
</evidence>
<organism evidence="2 3">
    <name type="scientific">Bonamia ostreae</name>
    <dbReference type="NCBI Taxonomy" id="126728"/>
    <lineage>
        <taxon>Eukaryota</taxon>
        <taxon>Sar</taxon>
        <taxon>Rhizaria</taxon>
        <taxon>Endomyxa</taxon>
        <taxon>Ascetosporea</taxon>
        <taxon>Haplosporida</taxon>
        <taxon>Bonamia</taxon>
    </lineage>
</organism>
<evidence type="ECO:0000313" key="2">
    <source>
        <dbReference type="EMBL" id="MES1918290.1"/>
    </source>
</evidence>
<protein>
    <submittedName>
        <fullName evidence="2">Uncharacterized protein</fullName>
    </submittedName>
</protein>
<name>A0ABV2AF23_9EUKA</name>
<keyword evidence="3" id="KW-1185">Reference proteome</keyword>
<gene>
    <name evidence="2" type="ORF">MHBO_000277</name>
</gene>
<proteinExistence type="predicted"/>
<reference evidence="2 3" key="1">
    <citation type="journal article" date="2024" name="BMC Biol.">
        <title>Comparative genomics of Ascetosporea gives new insight into the evolutionary basis for animal parasitism in Rhizaria.</title>
        <authorList>
            <person name="Hiltunen Thoren M."/>
            <person name="Onut-Brannstrom I."/>
            <person name="Alfjorden A."/>
            <person name="Peckova H."/>
            <person name="Swords F."/>
            <person name="Hooper C."/>
            <person name="Holzer A.S."/>
            <person name="Bass D."/>
            <person name="Burki F."/>
        </authorList>
    </citation>
    <scope>NUCLEOTIDE SEQUENCE [LARGE SCALE GENOMIC DNA]</scope>
    <source>
        <strain evidence="2">20-A016</strain>
    </source>
</reference>
<evidence type="ECO:0000313" key="3">
    <source>
        <dbReference type="Proteomes" id="UP001439008"/>
    </source>
</evidence>
<dbReference type="Proteomes" id="UP001439008">
    <property type="component" value="Unassembled WGS sequence"/>
</dbReference>
<comment type="caution">
    <text evidence="2">The sequence shown here is derived from an EMBL/GenBank/DDBJ whole genome shotgun (WGS) entry which is preliminary data.</text>
</comment>
<accession>A0ABV2AF23</accession>
<dbReference type="EMBL" id="JBDODL010000037">
    <property type="protein sequence ID" value="MES1918290.1"/>
    <property type="molecule type" value="Genomic_DNA"/>
</dbReference>